<dbReference type="AlphaFoldDB" id="A0A9N9XNQ7"/>
<reference evidence="2" key="1">
    <citation type="submission" date="2022-01" db="EMBL/GenBank/DDBJ databases">
        <authorList>
            <person name="King R."/>
        </authorList>
    </citation>
    <scope>NUCLEOTIDE SEQUENCE</scope>
</reference>
<organism evidence="2 3">
    <name type="scientific">Phyllotreta striolata</name>
    <name type="common">Striped flea beetle</name>
    <name type="synonym">Crioceris striolata</name>
    <dbReference type="NCBI Taxonomy" id="444603"/>
    <lineage>
        <taxon>Eukaryota</taxon>
        <taxon>Metazoa</taxon>
        <taxon>Ecdysozoa</taxon>
        <taxon>Arthropoda</taxon>
        <taxon>Hexapoda</taxon>
        <taxon>Insecta</taxon>
        <taxon>Pterygota</taxon>
        <taxon>Neoptera</taxon>
        <taxon>Endopterygota</taxon>
        <taxon>Coleoptera</taxon>
        <taxon>Polyphaga</taxon>
        <taxon>Cucujiformia</taxon>
        <taxon>Chrysomeloidea</taxon>
        <taxon>Chrysomelidae</taxon>
        <taxon>Galerucinae</taxon>
        <taxon>Alticini</taxon>
        <taxon>Phyllotreta</taxon>
    </lineage>
</organism>
<feature type="chain" id="PRO_5040257794" evidence="1">
    <location>
        <begin position="21"/>
        <end position="130"/>
    </location>
</feature>
<keyword evidence="3" id="KW-1185">Reference proteome</keyword>
<name>A0A9N9XNQ7_PHYSR</name>
<evidence type="ECO:0000256" key="1">
    <source>
        <dbReference type="SAM" id="SignalP"/>
    </source>
</evidence>
<protein>
    <submittedName>
        <fullName evidence="2">Uncharacterized protein</fullName>
    </submittedName>
</protein>
<evidence type="ECO:0000313" key="2">
    <source>
        <dbReference type="EMBL" id="CAG9859843.1"/>
    </source>
</evidence>
<proteinExistence type="predicted"/>
<evidence type="ECO:0000313" key="3">
    <source>
        <dbReference type="Proteomes" id="UP001153712"/>
    </source>
</evidence>
<dbReference type="Proteomes" id="UP001153712">
    <property type="component" value="Chromosome 3"/>
</dbReference>
<accession>A0A9N9XNQ7</accession>
<sequence>MKHILVMMVLLAASVSLTNSTLGRLRNHIEPIFNHFKKKFSHHEKFLHPFFEKFHVHKHGPFREKDVHYSFGHFDHSIGPYFHGGGFDYGHGFGYGLGFDHGLYDHGLYDHGLHGFEPYTYGHEHHHIFK</sequence>
<feature type="signal peptide" evidence="1">
    <location>
        <begin position="1"/>
        <end position="20"/>
    </location>
</feature>
<gene>
    <name evidence="2" type="ORF">PHYEVI_LOCUS6206</name>
</gene>
<keyword evidence="1" id="KW-0732">Signal</keyword>
<dbReference type="EMBL" id="OU900096">
    <property type="protein sequence ID" value="CAG9859843.1"/>
    <property type="molecule type" value="Genomic_DNA"/>
</dbReference>